<accession>A0AAV6UIT1</accession>
<proteinExistence type="predicted"/>
<evidence type="ECO:0000256" key="4">
    <source>
        <dbReference type="PROSITE-ProRule" id="PRU00320"/>
    </source>
</evidence>
<dbReference type="SMART" id="SM00674">
    <property type="entry name" value="CENPB"/>
    <property type="match status" value="2"/>
</dbReference>
<comment type="caution">
    <text evidence="7">The sequence shown here is derived from an EMBL/GenBank/DDBJ whole genome shotgun (WGS) entry which is preliminary data.</text>
</comment>
<sequence length="711" mass="82352">MEKRKRKHVTITLAEKLKVLERVDNGESHSKIAKEIGVGHTTIYDWIKNRNHLESLVICGDVTALKSRRTLKKPKCERLDNALWLWFVQERRKGTEVSGPMIKEKAISLYEELGYGQDSFLASDGWLQNWKKRHDVANINKWIHAADSSMESTYSSLPETTNTIKIEETETTDTIRSQLCEVVYNNSSQSTTDTISSEHEDSSILITSDSTIKDEFNDYSTKTNNSLKSEYRGPNSFQTENNFIQTGESCSHVFHSEIEQDSFPKASNPRSSLTLDEKLNILRRIGNGESVTRVSREMRIGQTTIYDWIKNRKKIENHMKCVNLTEQRTRKTLTRPKFEALEKALWLWFVQERKKGIEVSGTMLKEKALVLQRKIYGDQDKDQFLASNGWLQNWKKRHNLTNCEGWIQIHTAEYTSELTDDQIVASVSQTSEDDGYEECKRTQLYEAVYEELNQTSQDAISSKGYEESNQTTKDVIQSDDECDKPIQITPDNIIIDQHDEPVRNTNIIKNNLHEYDEHIQITSDIITIDQHDEPTRTNTDIIKNNDEYGNSKQASNDVITGGKEYKEHIQITPDIITRHDYMEGDQTTNSIVEKKDNECNDSTQNTNYIMRTKEEKYDENIQIIPDIIMSDEHENPTSTDVIENNNEYNDQFTDDILRTGEYHDHRTPISHSEAILALDTLFQYIQESSHSTPMDFDFVNKWRFIAATKQD</sequence>
<dbReference type="PANTHER" id="PTHR19303">
    <property type="entry name" value="TRANSPOSON"/>
    <property type="match status" value="1"/>
</dbReference>
<keyword evidence="8" id="KW-1185">Reference proteome</keyword>
<keyword evidence="3 4" id="KW-0539">Nucleus</keyword>
<feature type="domain" description="HTH psq-type" evidence="5">
    <location>
        <begin position="264"/>
        <end position="315"/>
    </location>
</feature>
<dbReference type="Gene3D" id="1.10.10.60">
    <property type="entry name" value="Homeodomain-like"/>
    <property type="match status" value="2"/>
</dbReference>
<evidence type="ECO:0000259" key="6">
    <source>
        <dbReference type="PROSITE" id="PS51253"/>
    </source>
</evidence>
<dbReference type="PANTHER" id="PTHR19303:SF73">
    <property type="entry name" value="PROTEIN PDC2"/>
    <property type="match status" value="1"/>
</dbReference>
<evidence type="ECO:0000313" key="8">
    <source>
        <dbReference type="Proteomes" id="UP000827092"/>
    </source>
</evidence>
<evidence type="ECO:0000256" key="3">
    <source>
        <dbReference type="ARBA" id="ARBA00023242"/>
    </source>
</evidence>
<dbReference type="Gene3D" id="1.10.10.10">
    <property type="entry name" value="Winged helix-like DNA-binding domain superfamily/Winged helix DNA-binding domain"/>
    <property type="match status" value="2"/>
</dbReference>
<dbReference type="PROSITE" id="PS51253">
    <property type="entry name" value="HTH_CENPB"/>
    <property type="match status" value="2"/>
</dbReference>
<dbReference type="AlphaFoldDB" id="A0AAV6UIT1"/>
<dbReference type="GO" id="GO:0003677">
    <property type="term" value="F:DNA binding"/>
    <property type="evidence" value="ECO:0007669"/>
    <property type="project" value="UniProtKB-UniRule"/>
</dbReference>
<dbReference type="PROSITE" id="PS50960">
    <property type="entry name" value="HTH_PSQ"/>
    <property type="match status" value="2"/>
</dbReference>
<dbReference type="Pfam" id="PF04218">
    <property type="entry name" value="CENP-B_N"/>
    <property type="match status" value="2"/>
</dbReference>
<reference evidence="7 8" key="1">
    <citation type="journal article" date="2022" name="Nat. Ecol. Evol.">
        <title>A masculinizing supergene underlies an exaggerated male reproductive morph in a spider.</title>
        <authorList>
            <person name="Hendrickx F."/>
            <person name="De Corte Z."/>
            <person name="Sonet G."/>
            <person name="Van Belleghem S.M."/>
            <person name="Kostlbacher S."/>
            <person name="Vangestel C."/>
        </authorList>
    </citation>
    <scope>NUCLEOTIDE SEQUENCE [LARGE SCALE GENOMIC DNA]</scope>
    <source>
        <strain evidence="7">W744_W776</strain>
    </source>
</reference>
<evidence type="ECO:0000259" key="5">
    <source>
        <dbReference type="PROSITE" id="PS50960"/>
    </source>
</evidence>
<dbReference type="InterPro" id="IPR006600">
    <property type="entry name" value="HTH_CenpB_DNA-bd_dom"/>
</dbReference>
<dbReference type="EMBL" id="JAFNEN010000427">
    <property type="protein sequence ID" value="KAG8183226.1"/>
    <property type="molecule type" value="Genomic_DNA"/>
</dbReference>
<dbReference type="InterPro" id="IPR036388">
    <property type="entry name" value="WH-like_DNA-bd_sf"/>
</dbReference>
<dbReference type="Pfam" id="PF03221">
    <property type="entry name" value="HTH_Tnp_Tc5"/>
    <property type="match status" value="2"/>
</dbReference>
<feature type="domain" description="HTH CENPB-type" evidence="6">
    <location>
        <begin position="67"/>
        <end position="140"/>
    </location>
</feature>
<evidence type="ECO:0000256" key="2">
    <source>
        <dbReference type="ARBA" id="ARBA00023125"/>
    </source>
</evidence>
<evidence type="ECO:0000256" key="1">
    <source>
        <dbReference type="ARBA" id="ARBA00004123"/>
    </source>
</evidence>
<comment type="subcellular location">
    <subcellularLocation>
        <location evidence="1 4">Nucleus</location>
    </subcellularLocation>
</comment>
<protein>
    <recommendedName>
        <fullName evidence="9">HTH CENPB-type domain-containing protein</fullName>
    </recommendedName>
</protein>
<evidence type="ECO:0008006" key="9">
    <source>
        <dbReference type="Google" id="ProtNLM"/>
    </source>
</evidence>
<feature type="DNA-binding region" description="H-T-H motif" evidence="4">
    <location>
        <begin position="291"/>
        <end position="311"/>
    </location>
</feature>
<dbReference type="SUPFAM" id="SSF46689">
    <property type="entry name" value="Homeodomain-like"/>
    <property type="match status" value="4"/>
</dbReference>
<dbReference type="GO" id="GO:0005634">
    <property type="term" value="C:nucleus"/>
    <property type="evidence" value="ECO:0007669"/>
    <property type="project" value="UniProtKB-SubCell"/>
</dbReference>
<feature type="DNA-binding region" description="H-T-H motif" evidence="4">
    <location>
        <begin position="29"/>
        <end position="49"/>
    </location>
</feature>
<evidence type="ECO:0000313" key="7">
    <source>
        <dbReference type="EMBL" id="KAG8183226.1"/>
    </source>
</evidence>
<dbReference type="InterPro" id="IPR050863">
    <property type="entry name" value="CenT-Element_Derived"/>
</dbReference>
<feature type="domain" description="HTH CENPB-type" evidence="6">
    <location>
        <begin position="329"/>
        <end position="404"/>
    </location>
</feature>
<feature type="domain" description="HTH psq-type" evidence="5">
    <location>
        <begin position="1"/>
        <end position="53"/>
    </location>
</feature>
<gene>
    <name evidence="7" type="ORF">JTE90_005674</name>
</gene>
<keyword evidence="2 4" id="KW-0238">DNA-binding</keyword>
<dbReference type="InterPro" id="IPR009057">
    <property type="entry name" value="Homeodomain-like_sf"/>
</dbReference>
<name>A0AAV6UIT1_9ARAC</name>
<dbReference type="InterPro" id="IPR007889">
    <property type="entry name" value="HTH_Psq"/>
</dbReference>
<organism evidence="7 8">
    <name type="scientific">Oedothorax gibbosus</name>
    <dbReference type="NCBI Taxonomy" id="931172"/>
    <lineage>
        <taxon>Eukaryota</taxon>
        <taxon>Metazoa</taxon>
        <taxon>Ecdysozoa</taxon>
        <taxon>Arthropoda</taxon>
        <taxon>Chelicerata</taxon>
        <taxon>Arachnida</taxon>
        <taxon>Araneae</taxon>
        <taxon>Araneomorphae</taxon>
        <taxon>Entelegynae</taxon>
        <taxon>Araneoidea</taxon>
        <taxon>Linyphiidae</taxon>
        <taxon>Erigoninae</taxon>
        <taxon>Oedothorax</taxon>
    </lineage>
</organism>
<dbReference type="Proteomes" id="UP000827092">
    <property type="component" value="Unassembled WGS sequence"/>
</dbReference>